<dbReference type="PANTHER" id="PTHR11561:SF18">
    <property type="entry name" value="PHOSPHOENOLPYRUVATE CARBOXYKINASE, CYTOSOLIC [GTP]"/>
    <property type="match status" value="1"/>
</dbReference>
<evidence type="ECO:0000259" key="12">
    <source>
        <dbReference type="Pfam" id="PF17297"/>
    </source>
</evidence>
<keyword evidence="6" id="KW-0808">Transferase</keyword>
<evidence type="ECO:0000256" key="11">
    <source>
        <dbReference type="ARBA" id="ARBA00049257"/>
    </source>
</evidence>
<evidence type="ECO:0000256" key="1">
    <source>
        <dbReference type="ARBA" id="ARBA00004496"/>
    </source>
</evidence>
<evidence type="ECO:0000256" key="5">
    <source>
        <dbReference type="ARBA" id="ARBA00022553"/>
    </source>
</evidence>
<reference evidence="13 14" key="1">
    <citation type="submission" date="2024-05" db="EMBL/GenBank/DDBJ databases">
        <title>Genome sequencing and assembly of Indian major carp, Cirrhinus mrigala (Hamilton, 1822).</title>
        <authorList>
            <person name="Mohindra V."/>
            <person name="Chowdhury L.M."/>
            <person name="Lal K."/>
            <person name="Jena J.K."/>
        </authorList>
    </citation>
    <scope>NUCLEOTIDE SEQUENCE [LARGE SCALE GENOMIC DNA]</scope>
    <source>
        <strain evidence="13">CM1030</strain>
        <tissue evidence="13">Blood</tissue>
    </source>
</reference>
<sequence length="74" mass="8264">MPPQLPSQNQPSTRVLQGDLASLSASLREFIENSVNLCQPDGLHICDGSDEENRSILRLLEEQGVIKRLSKYNN</sequence>
<dbReference type="InterPro" id="IPR008209">
    <property type="entry name" value="PEP_carboxykinase_GTP"/>
</dbReference>
<keyword evidence="4" id="KW-0963">Cytoplasm</keyword>
<dbReference type="SUPFAM" id="SSF68923">
    <property type="entry name" value="PEP carboxykinase N-terminal domain"/>
    <property type="match status" value="1"/>
</dbReference>
<evidence type="ECO:0000256" key="4">
    <source>
        <dbReference type="ARBA" id="ARBA00022490"/>
    </source>
</evidence>
<dbReference type="PANTHER" id="PTHR11561">
    <property type="entry name" value="PHOSPHOENOLPYRUVATE CARBOXYKINASE"/>
    <property type="match status" value="1"/>
</dbReference>
<gene>
    <name evidence="13" type="ORF">M9458_014572</name>
</gene>
<keyword evidence="5" id="KW-0597">Phosphoprotein</keyword>
<comment type="catalytic activity">
    <reaction evidence="10">
        <text>oxaloacetate + GTP = phosphoenolpyruvate + GDP + CO2</text>
        <dbReference type="Rhea" id="RHEA:10388"/>
        <dbReference type="ChEBI" id="CHEBI:16452"/>
        <dbReference type="ChEBI" id="CHEBI:16526"/>
        <dbReference type="ChEBI" id="CHEBI:37565"/>
        <dbReference type="ChEBI" id="CHEBI:58189"/>
        <dbReference type="ChEBI" id="CHEBI:58702"/>
        <dbReference type="EC" id="4.1.1.32"/>
    </reaction>
    <physiologicalReaction direction="left-to-right" evidence="10">
        <dbReference type="Rhea" id="RHEA:10389"/>
    </physiologicalReaction>
    <physiologicalReaction direction="right-to-left" evidence="10">
        <dbReference type="Rhea" id="RHEA:10390"/>
    </physiologicalReaction>
</comment>
<accession>A0ABD0R0E1</accession>
<evidence type="ECO:0000256" key="10">
    <source>
        <dbReference type="ARBA" id="ARBA00047291"/>
    </source>
</evidence>
<evidence type="ECO:0000313" key="13">
    <source>
        <dbReference type="EMBL" id="KAL0191874.1"/>
    </source>
</evidence>
<evidence type="ECO:0000256" key="6">
    <source>
        <dbReference type="ARBA" id="ARBA00022679"/>
    </source>
</evidence>
<comment type="subcellular location">
    <subcellularLocation>
        <location evidence="1">Cytoplasm</location>
    </subcellularLocation>
</comment>
<protein>
    <recommendedName>
        <fullName evidence="8">Phosphoenolpyruvate carboxykinase, cytosolic [GTP]</fullName>
    </recommendedName>
    <alternativeName>
        <fullName evidence="9">Serine-protein kinase PCK1</fullName>
    </alternativeName>
</protein>
<evidence type="ECO:0000256" key="3">
    <source>
        <dbReference type="ARBA" id="ARBA00022432"/>
    </source>
</evidence>
<evidence type="ECO:0000256" key="7">
    <source>
        <dbReference type="ARBA" id="ARBA00022777"/>
    </source>
</evidence>
<dbReference type="Proteomes" id="UP001529510">
    <property type="component" value="Unassembled WGS sequence"/>
</dbReference>
<evidence type="ECO:0000256" key="2">
    <source>
        <dbReference type="ARBA" id="ARBA00011245"/>
    </source>
</evidence>
<dbReference type="GO" id="GO:0016301">
    <property type="term" value="F:kinase activity"/>
    <property type="evidence" value="ECO:0007669"/>
    <property type="project" value="UniProtKB-KW"/>
</dbReference>
<dbReference type="GO" id="GO:0004613">
    <property type="term" value="F:phosphoenolpyruvate carboxykinase (GTP) activity"/>
    <property type="evidence" value="ECO:0007669"/>
    <property type="project" value="UniProtKB-EC"/>
</dbReference>
<keyword evidence="3" id="KW-0312">Gluconeogenesis</keyword>
<dbReference type="GO" id="GO:0043648">
    <property type="term" value="P:dicarboxylic acid metabolic process"/>
    <property type="evidence" value="ECO:0007669"/>
    <property type="project" value="UniProtKB-ARBA"/>
</dbReference>
<dbReference type="Gene3D" id="3.40.449.10">
    <property type="entry name" value="Phosphoenolpyruvate Carboxykinase, domain 1"/>
    <property type="match status" value="1"/>
</dbReference>
<feature type="non-terminal residue" evidence="13">
    <location>
        <position position="74"/>
    </location>
</feature>
<comment type="subunit">
    <text evidence="2">Monomer.</text>
</comment>
<dbReference type="Pfam" id="PF17297">
    <property type="entry name" value="PEPCK_N"/>
    <property type="match status" value="1"/>
</dbReference>
<evidence type="ECO:0000256" key="9">
    <source>
        <dbReference type="ARBA" id="ARBA00042054"/>
    </source>
</evidence>
<name>A0ABD0R0E1_CIRMR</name>
<dbReference type="AlphaFoldDB" id="A0ABD0R0E1"/>
<dbReference type="EMBL" id="JAMKFB020000006">
    <property type="protein sequence ID" value="KAL0191874.1"/>
    <property type="molecule type" value="Genomic_DNA"/>
</dbReference>
<comment type="catalytic activity">
    <reaction evidence="11">
        <text>L-seryl-[protein] + GTP = O-phospho-L-seryl-[protein] + GDP + H(+)</text>
        <dbReference type="Rhea" id="RHEA:64020"/>
        <dbReference type="Rhea" id="RHEA-COMP:9863"/>
        <dbReference type="Rhea" id="RHEA-COMP:11604"/>
        <dbReference type="ChEBI" id="CHEBI:15378"/>
        <dbReference type="ChEBI" id="CHEBI:29999"/>
        <dbReference type="ChEBI" id="CHEBI:37565"/>
        <dbReference type="ChEBI" id="CHEBI:58189"/>
        <dbReference type="ChEBI" id="CHEBI:83421"/>
    </reaction>
    <physiologicalReaction direction="left-to-right" evidence="11">
        <dbReference type="Rhea" id="RHEA:64021"/>
    </physiologicalReaction>
</comment>
<comment type="caution">
    <text evidence="13">The sequence shown here is derived from an EMBL/GenBank/DDBJ whole genome shotgun (WGS) entry which is preliminary data.</text>
</comment>
<proteinExistence type="predicted"/>
<dbReference type="GO" id="GO:0006094">
    <property type="term" value="P:gluconeogenesis"/>
    <property type="evidence" value="ECO:0007669"/>
    <property type="project" value="UniProtKB-KW"/>
</dbReference>
<organism evidence="13 14">
    <name type="scientific">Cirrhinus mrigala</name>
    <name type="common">Mrigala</name>
    <dbReference type="NCBI Taxonomy" id="683832"/>
    <lineage>
        <taxon>Eukaryota</taxon>
        <taxon>Metazoa</taxon>
        <taxon>Chordata</taxon>
        <taxon>Craniata</taxon>
        <taxon>Vertebrata</taxon>
        <taxon>Euteleostomi</taxon>
        <taxon>Actinopterygii</taxon>
        <taxon>Neopterygii</taxon>
        <taxon>Teleostei</taxon>
        <taxon>Ostariophysi</taxon>
        <taxon>Cypriniformes</taxon>
        <taxon>Cyprinidae</taxon>
        <taxon>Labeoninae</taxon>
        <taxon>Labeonini</taxon>
        <taxon>Cirrhinus</taxon>
    </lineage>
</organism>
<feature type="domain" description="Phosphoenolpyruvate carboxykinase GTP-utilising N-terminal" evidence="12">
    <location>
        <begin position="29"/>
        <end position="74"/>
    </location>
</feature>
<evidence type="ECO:0000313" key="14">
    <source>
        <dbReference type="Proteomes" id="UP001529510"/>
    </source>
</evidence>
<keyword evidence="7" id="KW-0418">Kinase</keyword>
<dbReference type="GO" id="GO:0005737">
    <property type="term" value="C:cytoplasm"/>
    <property type="evidence" value="ECO:0007669"/>
    <property type="project" value="UniProtKB-SubCell"/>
</dbReference>
<dbReference type="InterPro" id="IPR008210">
    <property type="entry name" value="PEP_carboxykinase_N"/>
</dbReference>
<keyword evidence="14" id="KW-1185">Reference proteome</keyword>
<dbReference type="InterPro" id="IPR035078">
    <property type="entry name" value="PEP_carboxykinase_GTP_N"/>
</dbReference>
<evidence type="ECO:0000256" key="8">
    <source>
        <dbReference type="ARBA" id="ARBA00040372"/>
    </source>
</evidence>